<evidence type="ECO:0000313" key="8">
    <source>
        <dbReference type="Proteomes" id="UP000006443"/>
    </source>
</evidence>
<dbReference type="PANTHER" id="PTHR30213:SF0">
    <property type="entry name" value="UPF0761 MEMBRANE PROTEIN YIHY"/>
    <property type="match status" value="1"/>
</dbReference>
<evidence type="ECO:0000313" key="7">
    <source>
        <dbReference type="EMBL" id="EEG76817.1"/>
    </source>
</evidence>
<accession>C0GIF6</accession>
<feature type="transmembrane region" description="Helical" evidence="6">
    <location>
        <begin position="122"/>
        <end position="149"/>
    </location>
</feature>
<feature type="transmembrane region" description="Helical" evidence="6">
    <location>
        <begin position="169"/>
        <end position="192"/>
    </location>
</feature>
<feature type="transmembrane region" description="Helical" evidence="6">
    <location>
        <begin position="27"/>
        <end position="46"/>
    </location>
</feature>
<keyword evidence="2" id="KW-1003">Cell membrane</keyword>
<evidence type="ECO:0000256" key="5">
    <source>
        <dbReference type="ARBA" id="ARBA00023136"/>
    </source>
</evidence>
<feature type="transmembrane region" description="Helical" evidence="6">
    <location>
        <begin position="204"/>
        <end position="226"/>
    </location>
</feature>
<dbReference type="RefSeq" id="WP_008517500.1">
    <property type="nucleotide sequence ID" value="NZ_ACJM01000012.1"/>
</dbReference>
<dbReference type="InterPro" id="IPR017039">
    <property type="entry name" value="Virul_fac_BrkB"/>
</dbReference>
<comment type="caution">
    <text evidence="7">The sequence shown here is derived from an EMBL/GenBank/DDBJ whole genome shotgun (WGS) entry which is preliminary data.</text>
</comment>
<dbReference type="NCBIfam" id="TIGR00765">
    <property type="entry name" value="yihY_not_rbn"/>
    <property type="match status" value="1"/>
</dbReference>
<organism evidence="7 8">
    <name type="scientific">Dethiobacter alkaliphilus AHT 1</name>
    <dbReference type="NCBI Taxonomy" id="555088"/>
    <lineage>
        <taxon>Bacteria</taxon>
        <taxon>Bacillati</taxon>
        <taxon>Bacillota</taxon>
        <taxon>Dethiobacteria</taxon>
        <taxon>Dethiobacterales</taxon>
        <taxon>Dethiobacteraceae</taxon>
        <taxon>Dethiobacter</taxon>
    </lineage>
</organism>
<name>C0GIF6_DETAL</name>
<comment type="subcellular location">
    <subcellularLocation>
        <location evidence="1">Cell membrane</location>
        <topology evidence="1">Multi-pass membrane protein</topology>
    </subcellularLocation>
</comment>
<evidence type="ECO:0000256" key="3">
    <source>
        <dbReference type="ARBA" id="ARBA00022692"/>
    </source>
</evidence>
<dbReference type="EMBL" id="ACJM01000012">
    <property type="protein sequence ID" value="EEG76817.1"/>
    <property type="molecule type" value="Genomic_DNA"/>
</dbReference>
<dbReference type="GO" id="GO:0005886">
    <property type="term" value="C:plasma membrane"/>
    <property type="evidence" value="ECO:0007669"/>
    <property type="project" value="UniProtKB-SubCell"/>
</dbReference>
<evidence type="ECO:0000256" key="6">
    <source>
        <dbReference type="SAM" id="Phobius"/>
    </source>
</evidence>
<dbReference type="STRING" id="555088.DealDRAFT_2265"/>
<dbReference type="PANTHER" id="PTHR30213">
    <property type="entry name" value="INNER MEMBRANE PROTEIN YHJD"/>
    <property type="match status" value="1"/>
</dbReference>
<dbReference type="Proteomes" id="UP000006443">
    <property type="component" value="Unassembled WGS sequence"/>
</dbReference>
<keyword evidence="8" id="KW-1185">Reference proteome</keyword>
<dbReference type="OrthoDB" id="9775903at2"/>
<gene>
    <name evidence="7" type="ORF">DealDRAFT_2265</name>
</gene>
<dbReference type="PIRSF" id="PIRSF035875">
    <property type="entry name" value="RNase_BN"/>
    <property type="match status" value="1"/>
</dbReference>
<protein>
    <submittedName>
        <fullName evidence="7">Ribonuclease BN</fullName>
    </submittedName>
</protein>
<evidence type="ECO:0000256" key="1">
    <source>
        <dbReference type="ARBA" id="ARBA00004651"/>
    </source>
</evidence>
<reference evidence="7 8" key="1">
    <citation type="submission" date="2009-02" db="EMBL/GenBank/DDBJ databases">
        <title>Sequencing of the draft genome and assembly of Dethiobacter alkaliphilus AHT 1.</title>
        <authorList>
            <consortium name="US DOE Joint Genome Institute (JGI-PGF)"/>
            <person name="Lucas S."/>
            <person name="Copeland A."/>
            <person name="Lapidus A."/>
            <person name="Glavina del Rio T."/>
            <person name="Dalin E."/>
            <person name="Tice H."/>
            <person name="Bruce D."/>
            <person name="Goodwin L."/>
            <person name="Pitluck S."/>
            <person name="Larimer F."/>
            <person name="Land M.L."/>
            <person name="Hauser L."/>
            <person name="Muyzer G."/>
        </authorList>
    </citation>
    <scope>NUCLEOTIDE SEQUENCE [LARGE SCALE GENOMIC DNA]</scope>
    <source>
        <strain evidence="7 8">AHT 1</strain>
    </source>
</reference>
<dbReference type="Pfam" id="PF03631">
    <property type="entry name" value="Virul_fac_BrkB"/>
    <property type="match status" value="1"/>
</dbReference>
<evidence type="ECO:0000256" key="4">
    <source>
        <dbReference type="ARBA" id="ARBA00022989"/>
    </source>
</evidence>
<keyword evidence="5 6" id="KW-0472">Membrane</keyword>
<dbReference type="eggNOG" id="COG1295">
    <property type="taxonomic scope" value="Bacteria"/>
</dbReference>
<sequence length="281" mass="31387">MEGILSFIKQLYLRIQENETTARGAQLSYFFILSIFPFLIFLITLIDYTPLSQQHTLDQLALLLPDNAFAIVEQIVSEVEAADNFTLLSLGILGTIWTASRGTAALIKSLNKAYDITESRSFFVLNTIGIAATLALALLILFTLSFLVFGQVIGELAFQYLGLEGLFQALWPVLRFSIPLLIIFVSFTLLFLYSPNCRLRLRHVYPGAIFSTLAWIIASQAFAFYVNNFGNFSRTYGSIGGIIVFMIWLYLSSVVVLLGGEINATLYNSFCKSNQKSWTAS</sequence>
<keyword evidence="4 6" id="KW-1133">Transmembrane helix</keyword>
<evidence type="ECO:0000256" key="2">
    <source>
        <dbReference type="ARBA" id="ARBA00022475"/>
    </source>
</evidence>
<feature type="transmembrane region" description="Helical" evidence="6">
    <location>
        <begin position="238"/>
        <end position="259"/>
    </location>
</feature>
<proteinExistence type="predicted"/>
<keyword evidence="3 6" id="KW-0812">Transmembrane</keyword>
<dbReference type="AlphaFoldDB" id="C0GIF6"/>